<dbReference type="EMBL" id="BMZO01000004">
    <property type="protein sequence ID" value="GHC69462.1"/>
    <property type="molecule type" value="Genomic_DNA"/>
</dbReference>
<dbReference type="SMART" id="SM00860">
    <property type="entry name" value="SMI1_KNR4"/>
    <property type="match status" value="1"/>
</dbReference>
<dbReference type="RefSeq" id="WP_189489399.1">
    <property type="nucleotide sequence ID" value="NZ_BMZO01000004.1"/>
</dbReference>
<dbReference type="InterPro" id="IPR037883">
    <property type="entry name" value="Knr4/Smi1-like_sf"/>
</dbReference>
<proteinExistence type="predicted"/>
<accession>A0A8J3GFY0</accession>
<comment type="caution">
    <text evidence="2">The sequence shown here is derived from an EMBL/GenBank/DDBJ whole genome shotgun (WGS) entry which is preliminary data.</text>
</comment>
<name>A0A8J3GFY0_9HYPH</name>
<dbReference type="Pfam" id="PF09346">
    <property type="entry name" value="SMI1_KNR4"/>
    <property type="match status" value="1"/>
</dbReference>
<dbReference type="InterPro" id="IPR018958">
    <property type="entry name" value="Knr4/Smi1-like_dom"/>
</dbReference>
<dbReference type="AlphaFoldDB" id="A0A8J3GFY0"/>
<evidence type="ECO:0000313" key="2">
    <source>
        <dbReference type="EMBL" id="GHC69462.1"/>
    </source>
</evidence>
<reference evidence="2" key="2">
    <citation type="submission" date="2020-09" db="EMBL/GenBank/DDBJ databases">
        <authorList>
            <person name="Sun Q."/>
            <person name="Kim S."/>
        </authorList>
    </citation>
    <scope>NUCLEOTIDE SEQUENCE</scope>
    <source>
        <strain evidence="2">KCTC 42097</strain>
    </source>
</reference>
<dbReference type="SUPFAM" id="SSF160631">
    <property type="entry name" value="SMI1/KNR4-like"/>
    <property type="match status" value="1"/>
</dbReference>
<feature type="domain" description="Knr4/Smi1-like" evidence="1">
    <location>
        <begin position="27"/>
        <end position="174"/>
    </location>
</feature>
<evidence type="ECO:0000313" key="3">
    <source>
        <dbReference type="Proteomes" id="UP000641137"/>
    </source>
</evidence>
<evidence type="ECO:0000259" key="1">
    <source>
        <dbReference type="SMART" id="SM00860"/>
    </source>
</evidence>
<dbReference type="Proteomes" id="UP000641137">
    <property type="component" value="Unassembled WGS sequence"/>
</dbReference>
<gene>
    <name evidence="2" type="ORF">GCM10010136_15330</name>
</gene>
<keyword evidence="3" id="KW-1185">Reference proteome</keyword>
<sequence>MDLKAINPKLYDMWIAQKKLGPGYFEESTDEDIKALEGEVKAELPQDYKEFLKEYSTVLARIGDGANYFTMTYQGKDVITWDATLIPWAKLTLLATRTLRKTMATDSTVGPRIPAGLVPLTIDNQSTLLIDIRDDEFGKVWYLPKIKRQTFGTNAYDWNDIGFVASSFTTFLSELDTKEELVAKYRYPVL</sequence>
<protein>
    <recommendedName>
        <fullName evidence="1">Knr4/Smi1-like domain-containing protein</fullName>
    </recommendedName>
</protein>
<dbReference type="Gene3D" id="3.40.1580.10">
    <property type="entry name" value="SMI1/KNR4-like"/>
    <property type="match status" value="1"/>
</dbReference>
<organism evidence="2 3">
    <name type="scientific">Limoniibacter endophyticus</name>
    <dbReference type="NCBI Taxonomy" id="1565040"/>
    <lineage>
        <taxon>Bacteria</taxon>
        <taxon>Pseudomonadati</taxon>
        <taxon>Pseudomonadota</taxon>
        <taxon>Alphaproteobacteria</taxon>
        <taxon>Hyphomicrobiales</taxon>
        <taxon>Bartonellaceae</taxon>
        <taxon>Limoniibacter</taxon>
    </lineage>
</organism>
<reference evidence="2" key="1">
    <citation type="journal article" date="2014" name="Int. J. Syst. Evol. Microbiol.">
        <title>Complete genome sequence of Corynebacterium casei LMG S-19264T (=DSM 44701T), isolated from a smear-ripened cheese.</title>
        <authorList>
            <consortium name="US DOE Joint Genome Institute (JGI-PGF)"/>
            <person name="Walter F."/>
            <person name="Albersmeier A."/>
            <person name="Kalinowski J."/>
            <person name="Ruckert C."/>
        </authorList>
    </citation>
    <scope>NUCLEOTIDE SEQUENCE</scope>
    <source>
        <strain evidence="2">KCTC 42097</strain>
    </source>
</reference>